<dbReference type="InterPro" id="IPR036036">
    <property type="entry name" value="SOCS_box-like_dom_sf"/>
</dbReference>
<name>A0ABM0M6V3_SACKO</name>
<keyword evidence="1" id="KW-0677">Repeat</keyword>
<evidence type="ECO:0000313" key="5">
    <source>
        <dbReference type="Proteomes" id="UP000694865"/>
    </source>
</evidence>
<dbReference type="Pfam" id="PF07525">
    <property type="entry name" value="SOCS_box"/>
    <property type="match status" value="1"/>
</dbReference>
<evidence type="ECO:0000256" key="2">
    <source>
        <dbReference type="ARBA" id="ARBA00023043"/>
    </source>
</evidence>
<feature type="repeat" description="ANK" evidence="3">
    <location>
        <begin position="274"/>
        <end position="306"/>
    </location>
</feature>
<dbReference type="SMART" id="SM00248">
    <property type="entry name" value="ANK"/>
    <property type="match status" value="7"/>
</dbReference>
<feature type="repeat" description="ANK" evidence="3">
    <location>
        <begin position="205"/>
        <end position="231"/>
    </location>
</feature>
<evidence type="ECO:0000313" key="6">
    <source>
        <dbReference type="RefSeq" id="XP_006815744.1"/>
    </source>
</evidence>
<gene>
    <name evidence="6" type="primary">LOC102809404</name>
</gene>
<dbReference type="Gene3D" id="1.25.40.20">
    <property type="entry name" value="Ankyrin repeat-containing domain"/>
    <property type="match status" value="1"/>
</dbReference>
<dbReference type="SMART" id="SM00969">
    <property type="entry name" value="SOCS_box"/>
    <property type="match status" value="1"/>
</dbReference>
<dbReference type="Pfam" id="PF12796">
    <property type="entry name" value="Ank_2"/>
    <property type="match status" value="2"/>
</dbReference>
<dbReference type="InterPro" id="IPR036770">
    <property type="entry name" value="Ankyrin_rpt-contain_sf"/>
</dbReference>
<evidence type="ECO:0000259" key="4">
    <source>
        <dbReference type="PROSITE" id="PS50225"/>
    </source>
</evidence>
<dbReference type="Gene3D" id="1.10.750.20">
    <property type="entry name" value="SOCS box"/>
    <property type="match status" value="1"/>
</dbReference>
<dbReference type="SUPFAM" id="SSF158235">
    <property type="entry name" value="SOCS box-like"/>
    <property type="match status" value="1"/>
</dbReference>
<evidence type="ECO:0000256" key="1">
    <source>
        <dbReference type="ARBA" id="ARBA00022737"/>
    </source>
</evidence>
<dbReference type="SUPFAM" id="SSF48403">
    <property type="entry name" value="Ankyrin repeat"/>
    <property type="match status" value="1"/>
</dbReference>
<keyword evidence="2 3" id="KW-0040">ANK repeat</keyword>
<sequence length="445" mass="50135">MGGCFSKEINFARPGTLSKRKIKACSELQRWQLVHDAILKNDLATCEKLLKAGHPVNDPLMVPEASWSTLVDCGGVRLIHAAALHRRPQILQLLLNFGADPNILDDLGRSALHISVMYWPNFRDEVIESSSTVSREKESYRRYADSIRNRSIECVELLCKHGIDVNIVSDLHPPPIHLIASFDAVDILHTICEYGADVDLRDKTLLYTPIFVATKNGNVRVMKALIDRGADYTHEIPGNRTLLHVAARIDNTSDTDCIKLLLRLGLDPNAQDASGFTPFHVAARQKNWSALQLLLEYGANPEILSNAGTTAVFEYMDTLLLGDLRGRTDDVAIPFWPMVIETIHPNITPEKLPRFFTITNSMGNDVLPIHVKDALAYFEHALVGNQPADLKDICRHVIRRVLTKCFHSYPCIKQVEQLPLPRIIKDYLIEDVIFIPYIINTNYSY</sequence>
<dbReference type="PROSITE" id="PS50225">
    <property type="entry name" value="SOCS"/>
    <property type="match status" value="1"/>
</dbReference>
<reference evidence="6" key="1">
    <citation type="submission" date="2025-08" db="UniProtKB">
        <authorList>
            <consortium name="RefSeq"/>
        </authorList>
    </citation>
    <scope>IDENTIFICATION</scope>
    <source>
        <tissue evidence="6">Testes</tissue>
    </source>
</reference>
<dbReference type="InterPro" id="IPR002110">
    <property type="entry name" value="Ankyrin_rpt"/>
</dbReference>
<feature type="domain" description="SOCS box" evidence="4">
    <location>
        <begin position="377"/>
        <end position="428"/>
    </location>
</feature>
<dbReference type="InterPro" id="IPR001496">
    <property type="entry name" value="SOCS_box"/>
</dbReference>
<feature type="repeat" description="ANK" evidence="3">
    <location>
        <begin position="74"/>
        <end position="106"/>
    </location>
</feature>
<accession>A0ABM0M6V3</accession>
<dbReference type="GeneID" id="102809404"/>
<dbReference type="PANTHER" id="PTHR24198:SF165">
    <property type="entry name" value="ANKYRIN REPEAT-CONTAINING PROTEIN-RELATED"/>
    <property type="match status" value="1"/>
</dbReference>
<feature type="repeat" description="ANK" evidence="3">
    <location>
        <begin position="238"/>
        <end position="273"/>
    </location>
</feature>
<dbReference type="RefSeq" id="XP_006815744.1">
    <property type="nucleotide sequence ID" value="XM_006815681.1"/>
</dbReference>
<dbReference type="PROSITE" id="PS50297">
    <property type="entry name" value="ANK_REP_REGION"/>
    <property type="match status" value="4"/>
</dbReference>
<dbReference type="PANTHER" id="PTHR24198">
    <property type="entry name" value="ANKYRIN REPEAT AND PROTEIN KINASE DOMAIN-CONTAINING PROTEIN"/>
    <property type="match status" value="1"/>
</dbReference>
<organism evidence="5 6">
    <name type="scientific">Saccoglossus kowalevskii</name>
    <name type="common">Acorn worm</name>
    <dbReference type="NCBI Taxonomy" id="10224"/>
    <lineage>
        <taxon>Eukaryota</taxon>
        <taxon>Metazoa</taxon>
        <taxon>Hemichordata</taxon>
        <taxon>Enteropneusta</taxon>
        <taxon>Harrimaniidae</taxon>
        <taxon>Saccoglossus</taxon>
    </lineage>
</organism>
<keyword evidence="5" id="KW-1185">Reference proteome</keyword>
<dbReference type="PROSITE" id="PS50088">
    <property type="entry name" value="ANK_REPEAT"/>
    <property type="match status" value="4"/>
</dbReference>
<dbReference type="Proteomes" id="UP000694865">
    <property type="component" value="Unplaced"/>
</dbReference>
<protein>
    <submittedName>
        <fullName evidence="6">Ankyrin repeat domain-containing protein 61-like</fullName>
    </submittedName>
</protein>
<proteinExistence type="predicted"/>
<dbReference type="CDD" id="cd03587">
    <property type="entry name" value="SOCS"/>
    <property type="match status" value="1"/>
</dbReference>
<evidence type="ECO:0000256" key="3">
    <source>
        <dbReference type="PROSITE-ProRule" id="PRU00023"/>
    </source>
</evidence>